<evidence type="ECO:0000259" key="2">
    <source>
        <dbReference type="Pfam" id="PF22691"/>
    </source>
</evidence>
<dbReference type="KEGG" id="pspw:BJG93_33695"/>
<dbReference type="InterPro" id="IPR002155">
    <property type="entry name" value="Thiolase"/>
</dbReference>
<dbReference type="OrthoDB" id="9790314at2"/>
<accession>A0A1I9YWC0</accession>
<dbReference type="PIRSF" id="PIRSF000429">
    <property type="entry name" value="Ac-CoA_Ac_transf"/>
    <property type="match status" value="1"/>
</dbReference>
<keyword evidence="3" id="KW-0614">Plasmid</keyword>
<dbReference type="InterPro" id="IPR016039">
    <property type="entry name" value="Thiolase-like"/>
</dbReference>
<dbReference type="Pfam" id="PF22691">
    <property type="entry name" value="Thiolase_C_1"/>
    <property type="match status" value="1"/>
</dbReference>
<keyword evidence="4" id="KW-1185">Reference proteome</keyword>
<protein>
    <submittedName>
        <fullName evidence="3">Thiolase domain-containing protein</fullName>
    </submittedName>
</protein>
<dbReference type="GO" id="GO:0003988">
    <property type="term" value="F:acetyl-CoA C-acyltransferase activity"/>
    <property type="evidence" value="ECO:0007669"/>
    <property type="project" value="UniProtKB-ARBA"/>
</dbReference>
<evidence type="ECO:0000313" key="4">
    <source>
        <dbReference type="Proteomes" id="UP000179860"/>
    </source>
</evidence>
<dbReference type="RefSeq" id="WP_071336765.1">
    <property type="nucleotide sequence ID" value="NZ_CP017565.2"/>
</dbReference>
<dbReference type="InterPro" id="IPR055140">
    <property type="entry name" value="Thiolase_C_2"/>
</dbReference>
<proteinExistence type="predicted"/>
<feature type="domain" description="Thiolase N-terminal" evidence="1">
    <location>
        <begin position="23"/>
        <end position="235"/>
    </location>
</feature>
<dbReference type="EMBL" id="CP017565">
    <property type="protein sequence ID" value="APA90516.1"/>
    <property type="molecule type" value="Genomic_DNA"/>
</dbReference>
<gene>
    <name evidence="3" type="ORF">BJG93_33695</name>
</gene>
<dbReference type="SUPFAM" id="SSF53901">
    <property type="entry name" value="Thiolase-like"/>
    <property type="match status" value="2"/>
</dbReference>
<evidence type="ECO:0000313" key="3">
    <source>
        <dbReference type="EMBL" id="APA90516.1"/>
    </source>
</evidence>
<feature type="domain" description="Thiolase C-terminal" evidence="2">
    <location>
        <begin position="272"/>
        <end position="390"/>
    </location>
</feature>
<evidence type="ECO:0000259" key="1">
    <source>
        <dbReference type="Pfam" id="PF00108"/>
    </source>
</evidence>
<dbReference type="PANTHER" id="PTHR42870">
    <property type="entry name" value="ACETYL-COA C-ACETYLTRANSFERASE"/>
    <property type="match status" value="1"/>
</dbReference>
<sequence>MANHRLAEAAAIVGAYEHPTRFAADKSEWQLLAEASRGAIEDAGLSPAHIDALFVAATAPEGGQLGLCTSTMAADYLNLKPKFIDETDVGGASLGYYVNRAVLGIHAGLFKCALIAYGATTRSRKVNVGTVSYNQLTGQEMLPIPDAFEQIYGTTVIAFMGMLTQRYMHDTGLTIEQLAHVAVTMREHAQRNPNAMRREPISVDDVLASPVIATPLRKLDCCVVSDGAGAIVVAHPDLFPECTKPPVWIRGWGEAMMTHGGGHTDWAAESREMVSRACADAYSMSGRGPKDIDTAMIYDAFTFNVIVDLEGAGFCRVGEGGAFAAAGEMRLDSGSLPVNPDGGGLASNHPGRRGIFMFIEAVRQLRGEATGRQVKDARVAMCTATGAAFLARRGSAAHILEI</sequence>
<dbReference type="CDD" id="cd00829">
    <property type="entry name" value="SCP-x_thiolase"/>
    <property type="match status" value="1"/>
</dbReference>
<dbReference type="Proteomes" id="UP000179860">
    <property type="component" value="Plasmid pl2WSM5005"/>
</dbReference>
<dbReference type="Gene3D" id="3.40.47.10">
    <property type="match status" value="1"/>
</dbReference>
<dbReference type="Pfam" id="PF00108">
    <property type="entry name" value="Thiolase_N"/>
    <property type="match status" value="1"/>
</dbReference>
<reference evidence="3" key="1">
    <citation type="submission" date="2016-09" db="EMBL/GenBank/DDBJ databases">
        <title>The Complete Genome of Burkholderia sprentiae wsm5005.</title>
        <authorList>
            <person name="De Meyer S."/>
            <person name="Wang P."/>
            <person name="Terpolilli J."/>
        </authorList>
    </citation>
    <scope>NUCLEOTIDE SEQUENCE [LARGE SCALE GENOMIC DNA]</scope>
    <source>
        <strain evidence="3">WSM5005</strain>
        <plasmid evidence="3">pl2WSM5005</plasmid>
    </source>
</reference>
<name>A0A1I9YWC0_9BURK</name>
<dbReference type="PANTHER" id="PTHR42870:SF1">
    <property type="entry name" value="NON-SPECIFIC LIPID-TRANSFER PROTEIN-LIKE 2"/>
    <property type="match status" value="1"/>
</dbReference>
<dbReference type="AlphaFoldDB" id="A0A1I9YWC0"/>
<geneLocation type="plasmid" evidence="3 4">
    <name>pl2WSM5005</name>
</geneLocation>
<dbReference type="InterPro" id="IPR020616">
    <property type="entry name" value="Thiolase_N"/>
</dbReference>
<organism evidence="3 4">
    <name type="scientific">Paraburkholderia sprentiae WSM5005</name>
    <dbReference type="NCBI Taxonomy" id="754502"/>
    <lineage>
        <taxon>Bacteria</taxon>
        <taxon>Pseudomonadati</taxon>
        <taxon>Pseudomonadota</taxon>
        <taxon>Betaproteobacteria</taxon>
        <taxon>Burkholderiales</taxon>
        <taxon>Burkholderiaceae</taxon>
        <taxon>Paraburkholderia</taxon>
    </lineage>
</organism>
<reference evidence="3" key="2">
    <citation type="submission" date="2021-06" db="EMBL/GenBank/DDBJ databases">
        <authorList>
            <person name="Rogers T.H."/>
            <person name="Ramsay J.P."/>
            <person name="Wang P."/>
            <person name="Terpolilli J."/>
        </authorList>
    </citation>
    <scope>NUCLEOTIDE SEQUENCE [LARGE SCALE GENOMIC DNA]</scope>
    <source>
        <strain evidence="3">WSM5005</strain>
        <plasmid evidence="3">pl2WSM5005</plasmid>
    </source>
</reference>